<dbReference type="InterPro" id="IPR029060">
    <property type="entry name" value="PIN-like_dom_sf"/>
</dbReference>
<evidence type="ECO:0000259" key="1">
    <source>
        <dbReference type="SMART" id="SM00670"/>
    </source>
</evidence>
<comment type="caution">
    <text evidence="2">The sequence shown here is derived from an EMBL/GenBank/DDBJ whole genome shotgun (WGS) entry which is preliminary data.</text>
</comment>
<dbReference type="CDD" id="cd09883">
    <property type="entry name" value="PIN_VapC_PhoHL-ATPase"/>
    <property type="match status" value="1"/>
</dbReference>
<dbReference type="SMART" id="SM00670">
    <property type="entry name" value="PINc"/>
    <property type="match status" value="1"/>
</dbReference>
<protein>
    <submittedName>
        <fullName evidence="2">Ribonuclease</fullName>
    </submittedName>
</protein>
<evidence type="ECO:0000313" key="2">
    <source>
        <dbReference type="EMBL" id="MBD3324563.1"/>
    </source>
</evidence>
<evidence type="ECO:0000313" key="3">
    <source>
        <dbReference type="Proteomes" id="UP000649604"/>
    </source>
</evidence>
<dbReference type="AlphaFoldDB" id="A0A9D5JUL7"/>
<gene>
    <name evidence="2" type="ORF">GF339_08255</name>
</gene>
<proteinExistence type="predicted"/>
<dbReference type="PANTHER" id="PTHR16161">
    <property type="entry name" value="TRANSCRIPTIONAL PROTEIN SWT1"/>
    <property type="match status" value="1"/>
</dbReference>
<name>A0A9D5JUL7_9BACT</name>
<reference evidence="2" key="1">
    <citation type="submission" date="2019-11" db="EMBL/GenBank/DDBJ databases">
        <title>Microbial mats filling the niche in hypersaline microbial mats.</title>
        <authorList>
            <person name="Wong H.L."/>
            <person name="Macleod F.I."/>
            <person name="White R.A. III"/>
            <person name="Burns B.P."/>
        </authorList>
    </citation>
    <scope>NUCLEOTIDE SEQUENCE</scope>
    <source>
        <strain evidence="2">Rbin_158</strain>
    </source>
</reference>
<dbReference type="InterPro" id="IPR052626">
    <property type="entry name" value="SWT1_Regulator"/>
</dbReference>
<dbReference type="SUPFAM" id="SSF88723">
    <property type="entry name" value="PIN domain-like"/>
    <property type="match status" value="1"/>
</dbReference>
<dbReference type="InterPro" id="IPR002716">
    <property type="entry name" value="PIN_dom"/>
</dbReference>
<dbReference type="PANTHER" id="PTHR16161:SF0">
    <property type="entry name" value="TRANSCRIPTIONAL PROTEIN SWT1"/>
    <property type="match status" value="1"/>
</dbReference>
<dbReference type="Proteomes" id="UP000649604">
    <property type="component" value="Unassembled WGS sequence"/>
</dbReference>
<accession>A0A9D5JUL7</accession>
<dbReference type="Pfam" id="PF13638">
    <property type="entry name" value="PIN_4"/>
    <property type="match status" value="1"/>
</dbReference>
<organism evidence="2 3">
    <name type="scientific">candidate division KSB3 bacterium</name>
    <dbReference type="NCBI Taxonomy" id="2044937"/>
    <lineage>
        <taxon>Bacteria</taxon>
        <taxon>candidate division KSB3</taxon>
    </lineage>
</organism>
<feature type="non-terminal residue" evidence="2">
    <location>
        <position position="169"/>
    </location>
</feature>
<feature type="domain" description="PIN" evidence="1">
    <location>
        <begin position="7"/>
        <end position="136"/>
    </location>
</feature>
<dbReference type="Gene3D" id="3.40.50.1010">
    <property type="entry name" value="5'-nuclease"/>
    <property type="match status" value="1"/>
</dbReference>
<dbReference type="EMBL" id="WJJP01000260">
    <property type="protein sequence ID" value="MBD3324563.1"/>
    <property type="molecule type" value="Genomic_DNA"/>
</dbReference>
<sequence length="169" mass="19655">MPHHNKKIFVLDTNVILHDSSCLYQFQEHDIILPITVLEELDQFKKGNQTINYHAREFMRKLDSLSGVHLFEEGMSIGPNQGRIMIKLEQKFHEDLALNFSHQKPDHHILNIAYHCAKENPSRQVILVTKDSNFRMKAKSVGLLAEDYTTDHVKDVSTLYTGHRLEEHI</sequence>